<dbReference type="PANTHER" id="PTHR21064:SF6">
    <property type="entry name" value="AMINOGLYCOSIDE PHOSPHOTRANSFERASE DOMAIN-CONTAINING PROTEIN"/>
    <property type="match status" value="1"/>
</dbReference>
<evidence type="ECO:0000313" key="12">
    <source>
        <dbReference type="Proteomes" id="UP000514752"/>
    </source>
</evidence>
<keyword evidence="6 8" id="KW-0067">ATP-binding</keyword>
<gene>
    <name evidence="8 11" type="primary">thrB</name>
    <name evidence="11" type="ORF">H3L94_09320</name>
</gene>
<evidence type="ECO:0000256" key="7">
    <source>
        <dbReference type="ARBA" id="ARBA00038240"/>
    </source>
</evidence>
<dbReference type="Pfam" id="PF01636">
    <property type="entry name" value="APH"/>
    <property type="match status" value="1"/>
</dbReference>
<evidence type="ECO:0000256" key="2">
    <source>
        <dbReference type="ARBA" id="ARBA00022679"/>
    </source>
</evidence>
<feature type="domain" description="Aminoglycoside phosphotransferase" evidence="10">
    <location>
        <begin position="27"/>
        <end position="253"/>
    </location>
</feature>
<dbReference type="InterPro" id="IPR002575">
    <property type="entry name" value="Aminoglycoside_PTrfase"/>
</dbReference>
<keyword evidence="4 8" id="KW-0547">Nucleotide-binding</keyword>
<dbReference type="Gene3D" id="3.30.200.20">
    <property type="entry name" value="Phosphorylase Kinase, domain 1"/>
    <property type="match status" value="1"/>
</dbReference>
<evidence type="ECO:0000256" key="5">
    <source>
        <dbReference type="ARBA" id="ARBA00022777"/>
    </source>
</evidence>
<dbReference type="GO" id="GO:0005524">
    <property type="term" value="F:ATP binding"/>
    <property type="evidence" value="ECO:0007669"/>
    <property type="project" value="UniProtKB-KW"/>
</dbReference>
<dbReference type="HAMAP" id="MF_00301">
    <property type="entry name" value="Homoser_kinase_2"/>
    <property type="match status" value="1"/>
</dbReference>
<sequence length="429" mass="48078">MSVYTSVSDSELRIFLEDYDLGGLVSLQGIAQGVTNSNYFLTTERGRFVLTIFEALTQEELPFFLELKQHLSRHGVACPAPVARRDGRFDGTLAGKPACLVSCLNGRDTAVPDAAQCFHTGAMLAQMHLAGQSFPQHMDNPRHAAWWQRESARLLPCLDAEDAALLQDEIAFLAAHPDGHLPHGIIHADLFKDNVLLNGHQVAGFIDFYYACCGSFVYDIAIAVNDWARLADNRLSPKLRQAFLDGYQSVRPLSEAEAAYLPLAHRAGCVRFWVSRLLDYHFPQGGEMTFIKDPNVFRDLLLAFRDEDTSRAVTAEAADLDGKIFRTVCNADNGEVGGETRFHYRQQGEMVWAEYAGGEIRKGFLIGRMSTADTFEFTYQHLNRAWQIRSGRCRSRIERQADGHLRLYESWQWTDGSGSGGESVLEECR</sequence>
<evidence type="ECO:0000256" key="9">
    <source>
        <dbReference type="NCBIfam" id="TIGR00938"/>
    </source>
</evidence>
<keyword evidence="5 8" id="KW-0418">Kinase</keyword>
<dbReference type="Proteomes" id="UP000514752">
    <property type="component" value="Chromosome"/>
</dbReference>
<keyword evidence="3 8" id="KW-0791">Threonine biosynthesis</keyword>
<evidence type="ECO:0000256" key="1">
    <source>
        <dbReference type="ARBA" id="ARBA00022605"/>
    </source>
</evidence>
<evidence type="ECO:0000259" key="10">
    <source>
        <dbReference type="Pfam" id="PF01636"/>
    </source>
</evidence>
<evidence type="ECO:0000256" key="8">
    <source>
        <dbReference type="HAMAP-Rule" id="MF_00301"/>
    </source>
</evidence>
<dbReference type="InterPro" id="IPR005280">
    <property type="entry name" value="Homoserine_kinase_II"/>
</dbReference>
<dbReference type="GO" id="GO:0009088">
    <property type="term" value="P:threonine biosynthetic process"/>
    <property type="evidence" value="ECO:0007669"/>
    <property type="project" value="UniProtKB-UniRule"/>
</dbReference>
<organism evidence="11 12">
    <name type="scientific">Neisseria shayeganii</name>
    <dbReference type="NCBI Taxonomy" id="607712"/>
    <lineage>
        <taxon>Bacteria</taxon>
        <taxon>Pseudomonadati</taxon>
        <taxon>Pseudomonadota</taxon>
        <taxon>Betaproteobacteria</taxon>
        <taxon>Neisseriales</taxon>
        <taxon>Neisseriaceae</taxon>
        <taxon>Neisseria</taxon>
    </lineage>
</organism>
<dbReference type="PANTHER" id="PTHR21064">
    <property type="entry name" value="AMINOGLYCOSIDE PHOSPHOTRANSFERASE DOMAIN-CONTAINING PROTEIN-RELATED"/>
    <property type="match status" value="1"/>
</dbReference>
<evidence type="ECO:0000256" key="3">
    <source>
        <dbReference type="ARBA" id="ARBA00022697"/>
    </source>
</evidence>
<keyword evidence="2 8" id="KW-0808">Transferase</keyword>
<dbReference type="InterPro" id="IPR058595">
    <property type="entry name" value="Avidin-like"/>
</dbReference>
<dbReference type="SUPFAM" id="SSF56112">
    <property type="entry name" value="Protein kinase-like (PK-like)"/>
    <property type="match status" value="1"/>
</dbReference>
<dbReference type="EMBL" id="CP059567">
    <property type="protein sequence ID" value="QMT40043.1"/>
    <property type="molecule type" value="Genomic_DNA"/>
</dbReference>
<dbReference type="InterPro" id="IPR011009">
    <property type="entry name" value="Kinase-like_dom_sf"/>
</dbReference>
<dbReference type="NCBIfam" id="NF003558">
    <property type="entry name" value="PRK05231.1"/>
    <property type="match status" value="1"/>
</dbReference>
<dbReference type="InterPro" id="IPR050249">
    <property type="entry name" value="Pseudomonas-type_ThrB"/>
</dbReference>
<evidence type="ECO:0000256" key="6">
    <source>
        <dbReference type="ARBA" id="ARBA00022840"/>
    </source>
</evidence>
<dbReference type="Gene3D" id="3.90.1200.10">
    <property type="match status" value="1"/>
</dbReference>
<reference evidence="11 12" key="1">
    <citation type="submission" date="2020-07" db="EMBL/GenBank/DDBJ databases">
        <title>Genomic diversity of species in the Neisseriaceae family.</title>
        <authorList>
            <person name="Vincent A.T."/>
            <person name="Bernet E."/>
            <person name="Veyrier F.J."/>
        </authorList>
    </citation>
    <scope>NUCLEOTIDE SEQUENCE [LARGE SCALE GENOMIC DNA]</scope>
    <source>
        <strain evidence="11 12">DSM 22244</strain>
    </source>
</reference>
<comment type="catalytic activity">
    <reaction evidence="8">
        <text>L-homoserine + ATP = O-phospho-L-homoserine + ADP + H(+)</text>
        <dbReference type="Rhea" id="RHEA:13985"/>
        <dbReference type="ChEBI" id="CHEBI:15378"/>
        <dbReference type="ChEBI" id="CHEBI:30616"/>
        <dbReference type="ChEBI" id="CHEBI:57476"/>
        <dbReference type="ChEBI" id="CHEBI:57590"/>
        <dbReference type="ChEBI" id="CHEBI:456216"/>
        <dbReference type="EC" id="2.7.1.39"/>
    </reaction>
</comment>
<keyword evidence="1 8" id="KW-0028">Amino-acid biosynthesis</keyword>
<dbReference type="Pfam" id="PF26421">
    <property type="entry name" value="Avidin_like"/>
    <property type="match status" value="1"/>
</dbReference>
<dbReference type="CDD" id="cd05153">
    <property type="entry name" value="HomoserineK_II"/>
    <property type="match status" value="1"/>
</dbReference>
<dbReference type="UniPathway" id="UPA00050">
    <property type="reaction ID" value="UER00064"/>
</dbReference>
<comment type="pathway">
    <text evidence="8">Amino-acid biosynthesis; L-threonine biosynthesis; L-threonine from L-aspartate: step 4/5.</text>
</comment>
<name>A0A7D7N5F1_9NEIS</name>
<accession>A0A7D7N5F1</accession>
<evidence type="ECO:0000313" key="11">
    <source>
        <dbReference type="EMBL" id="QMT40043.1"/>
    </source>
</evidence>
<evidence type="ECO:0000256" key="4">
    <source>
        <dbReference type="ARBA" id="ARBA00022741"/>
    </source>
</evidence>
<protein>
    <recommendedName>
        <fullName evidence="8 9">Homoserine kinase</fullName>
        <shortName evidence="8">HK</shortName>
        <shortName evidence="8">HSK</shortName>
        <ecNumber evidence="8 9">2.7.1.39</ecNumber>
    </recommendedName>
</protein>
<dbReference type="KEGG" id="nsg:H3L94_09320"/>
<dbReference type="EC" id="2.7.1.39" evidence="8 9"/>
<dbReference type="AlphaFoldDB" id="A0A7D7N5F1"/>
<comment type="similarity">
    <text evidence="7 8">Belongs to the pseudomonas-type ThrB family.</text>
</comment>
<dbReference type="NCBIfam" id="TIGR00938">
    <property type="entry name" value="thrB_alt"/>
    <property type="match status" value="1"/>
</dbReference>
<proteinExistence type="inferred from homology"/>
<dbReference type="GO" id="GO:0004413">
    <property type="term" value="F:homoserine kinase activity"/>
    <property type="evidence" value="ECO:0007669"/>
    <property type="project" value="UniProtKB-UniRule"/>
</dbReference>